<evidence type="ECO:0000256" key="5">
    <source>
        <dbReference type="ARBA" id="ARBA00023014"/>
    </source>
</evidence>
<feature type="domain" description="4Fe-4S ferredoxin-type" evidence="6">
    <location>
        <begin position="67"/>
        <end position="96"/>
    </location>
</feature>
<dbReference type="InterPro" id="IPR017896">
    <property type="entry name" value="4Fe4S_Fe-S-bd"/>
</dbReference>
<dbReference type="InterPro" id="IPR017900">
    <property type="entry name" value="4Fe4S_Fe_S_CS"/>
</dbReference>
<dbReference type="GO" id="GO:0003954">
    <property type="term" value="F:NADH dehydrogenase activity"/>
    <property type="evidence" value="ECO:0007669"/>
    <property type="project" value="TreeGrafter"/>
</dbReference>
<name>Q2RXM2_RHORT</name>
<keyword evidence="3" id="KW-0677">Repeat</keyword>
<dbReference type="Gene3D" id="3.30.70.3270">
    <property type="match status" value="1"/>
</dbReference>
<keyword evidence="7" id="KW-0560">Oxidoreductase</keyword>
<dbReference type="EnsemblBacteria" id="ABC21123">
    <property type="protein sequence ID" value="ABC21123"/>
    <property type="gene ID" value="Rru_A0318"/>
</dbReference>
<dbReference type="PROSITE" id="PS51379">
    <property type="entry name" value="4FE4S_FER_2"/>
    <property type="match status" value="2"/>
</dbReference>
<reference evidence="7 8" key="1">
    <citation type="journal article" date="2011" name="Stand. Genomic Sci.">
        <title>Complete genome sequence of Rhodospirillum rubrum type strain (S1).</title>
        <authorList>
            <person name="Munk A.C."/>
            <person name="Copeland A."/>
            <person name="Lucas S."/>
            <person name="Lapidus A."/>
            <person name="Del Rio T.G."/>
            <person name="Barry K."/>
            <person name="Detter J.C."/>
            <person name="Hammon N."/>
            <person name="Israni S."/>
            <person name="Pitluck S."/>
            <person name="Brettin T."/>
            <person name="Bruce D."/>
            <person name="Han C."/>
            <person name="Tapia R."/>
            <person name="Gilna P."/>
            <person name="Schmutz J."/>
            <person name="Larimer F."/>
            <person name="Land M."/>
            <person name="Kyrpides N.C."/>
            <person name="Mavromatis K."/>
            <person name="Richardson P."/>
            <person name="Rohde M."/>
            <person name="Goker M."/>
            <person name="Klenk H.P."/>
            <person name="Zhang Y."/>
            <person name="Roberts G.P."/>
            <person name="Reslewic S."/>
            <person name="Schwartz D.C."/>
        </authorList>
    </citation>
    <scope>NUCLEOTIDE SEQUENCE [LARGE SCALE GENOMIC DNA]</scope>
    <source>
        <strain evidence="8">ATCC 11170 / ATH 1.1.1 / DSM 467 / LMG 4362 / NCIMB 8255 / S1</strain>
    </source>
</reference>
<dbReference type="PANTHER" id="PTHR10849">
    <property type="entry name" value="NADH DEHYDROGENASE UBIQUINONE IRON-SULFUR PROTEIN 8, MITOCHONDRIAL"/>
    <property type="match status" value="1"/>
</dbReference>
<evidence type="ECO:0000256" key="3">
    <source>
        <dbReference type="ARBA" id="ARBA00022737"/>
    </source>
</evidence>
<dbReference type="GO" id="GO:0016020">
    <property type="term" value="C:membrane"/>
    <property type="evidence" value="ECO:0007669"/>
    <property type="project" value="InterPro"/>
</dbReference>
<dbReference type="KEGG" id="rru:Rru_A0318"/>
<dbReference type="eggNOG" id="COG1143">
    <property type="taxonomic scope" value="Bacteria"/>
</dbReference>
<proteinExistence type="predicted"/>
<sequence length="175" mass="19547">MLSKIKEALICLRAGRVTLPYPFVPLKAPPRFRGRPTIDGAKCIGCGACAEVCPPRLIEVNDAASTRTVELNYSRCTYCARCQEICPTGAMTCTEDFEMATADRKNLTVSVQLDMVHCETCGKAFMTKRMLDKMLTEFCPPWMNKKIDVPKWLWQCPQCRLDKTGSVIEGSIKNG</sequence>
<dbReference type="EMBL" id="CP000230">
    <property type="protein sequence ID" value="ABC21123.1"/>
    <property type="molecule type" value="Genomic_DNA"/>
</dbReference>
<evidence type="ECO:0000256" key="2">
    <source>
        <dbReference type="ARBA" id="ARBA00022723"/>
    </source>
</evidence>
<organism evidence="7 8">
    <name type="scientific">Rhodospirillum rubrum (strain ATCC 11170 / ATH 1.1.1 / DSM 467 / LMG 4362 / NCIMB 8255 / S1)</name>
    <dbReference type="NCBI Taxonomy" id="269796"/>
    <lineage>
        <taxon>Bacteria</taxon>
        <taxon>Pseudomonadati</taxon>
        <taxon>Pseudomonadota</taxon>
        <taxon>Alphaproteobacteria</taxon>
        <taxon>Rhodospirillales</taxon>
        <taxon>Rhodospirillaceae</taxon>
        <taxon>Rhodospirillum</taxon>
    </lineage>
</organism>
<dbReference type="Pfam" id="PF12838">
    <property type="entry name" value="Fer4_7"/>
    <property type="match status" value="1"/>
</dbReference>
<protein>
    <submittedName>
        <fullName evidence="7">4Fe-4S ferredoxin, iron-sulfur binding</fullName>
        <ecNumber evidence="7">1.6.99.5</ecNumber>
    </submittedName>
</protein>
<dbReference type="HOGENOM" id="CLU_067218_3_1_5"/>
<gene>
    <name evidence="7" type="ordered locus">Rru_A0318</name>
</gene>
<dbReference type="EC" id="1.6.99.5" evidence="7"/>
<dbReference type="GO" id="GO:0046872">
    <property type="term" value="F:metal ion binding"/>
    <property type="evidence" value="ECO:0007669"/>
    <property type="project" value="UniProtKB-KW"/>
</dbReference>
<dbReference type="Proteomes" id="UP000001929">
    <property type="component" value="Chromosome"/>
</dbReference>
<keyword evidence="4" id="KW-0408">Iron</keyword>
<dbReference type="PROSITE" id="PS00198">
    <property type="entry name" value="4FE4S_FER_1"/>
    <property type="match status" value="1"/>
</dbReference>
<keyword evidence="1" id="KW-0004">4Fe-4S</keyword>
<dbReference type="GO" id="GO:0051539">
    <property type="term" value="F:4 iron, 4 sulfur cluster binding"/>
    <property type="evidence" value="ECO:0007669"/>
    <property type="project" value="UniProtKB-KW"/>
</dbReference>
<dbReference type="PhylomeDB" id="Q2RXM2"/>
<keyword evidence="8" id="KW-1185">Reference proteome</keyword>
<evidence type="ECO:0000313" key="7">
    <source>
        <dbReference type="EMBL" id="ABC21123.1"/>
    </source>
</evidence>
<evidence type="ECO:0000256" key="4">
    <source>
        <dbReference type="ARBA" id="ARBA00023004"/>
    </source>
</evidence>
<dbReference type="PATRIC" id="fig|269796.9.peg.374"/>
<dbReference type="AlphaFoldDB" id="Q2RXM2"/>
<dbReference type="STRING" id="269796.Rru_A0318"/>
<evidence type="ECO:0000313" key="8">
    <source>
        <dbReference type="Proteomes" id="UP000001929"/>
    </source>
</evidence>
<dbReference type="InterPro" id="IPR010226">
    <property type="entry name" value="NADH_quinone_OxRdtase_chainI"/>
</dbReference>
<accession>Q2RXM2</accession>
<evidence type="ECO:0000256" key="1">
    <source>
        <dbReference type="ARBA" id="ARBA00022485"/>
    </source>
</evidence>
<dbReference type="GO" id="GO:0009060">
    <property type="term" value="P:aerobic respiration"/>
    <property type="evidence" value="ECO:0007669"/>
    <property type="project" value="TreeGrafter"/>
</dbReference>
<feature type="domain" description="4Fe-4S ferredoxin-type" evidence="6">
    <location>
        <begin position="34"/>
        <end position="63"/>
    </location>
</feature>
<dbReference type="PANTHER" id="PTHR10849:SF35">
    <property type="entry name" value="FORMATE HYDROGENLYASE SUBUNIT 6-RELATED"/>
    <property type="match status" value="1"/>
</dbReference>
<keyword evidence="2" id="KW-0479">Metal-binding</keyword>
<dbReference type="SUPFAM" id="SSF54862">
    <property type="entry name" value="4Fe-4S ferredoxins"/>
    <property type="match status" value="1"/>
</dbReference>
<dbReference type="RefSeq" id="WP_011388071.1">
    <property type="nucleotide sequence ID" value="NC_007643.1"/>
</dbReference>
<keyword evidence="5" id="KW-0411">Iron-sulfur</keyword>
<evidence type="ECO:0000259" key="6">
    <source>
        <dbReference type="PROSITE" id="PS51379"/>
    </source>
</evidence>